<evidence type="ECO:0000256" key="1">
    <source>
        <dbReference type="PROSITE-ProRule" id="PRU00024"/>
    </source>
</evidence>
<sequence length="1200" mass="130586">MSKAKAKPGMLGNFITKATPWMPWNIVVLKGSDNKVKCGNCKMDDKTQPEIFCETYCVDCKKTLCRFCTVLLHHPTTNFEKHSIEEIIHTSSGGVKIFSPVLLDILLLSAAFFLLSGSGITEDYFGGTSYCPGLSRVRWGLARFDANVFFYYKEPLAQYCDWEDSYWRFFMDTWVRSILTGTDGWILLITSFIRAITFEEFIRIIITPVIAFAYALIAFCVRSFEIYLHRVFYERLEGDEHVVTKWLVKLEQVIKRLSFAENLHIKDAKPPPPPTHRRKRPAEDWAEFARYWLDRRLRLMDHYKLARSVKPRAPLKEFDSMLGYPGESPEVSSTAQVRSPPKRPTRRPRSPQTCPRPGSAVSHGMAVLRISTPPPGATMAVDFEAGTANTTDPVPSPLRLRQRVRSASSLPAGGCNQHRGRWPLTSAARTLKHMPRAARDAWAQEAKNTSEPRPLSPVTYSAAGPPASVPLSGGRSRPAGRKGKDDDEEAARLRRATALCREGFDRKACAALLDSGMLDASPDLVDRMLRSFPLDSAAGPSGLRVQHLLDALTLGYREPLLEQLAEVVQLLARGLAPAEVAAHLAGAGLLALAKPKGGVRPIAIGEVLRRLTGKCLCATVKGDAATFFLLSRVGLACPLGVDAAIHTCRAWAQHAAADTNKGLPKLDFANAFNTVDMATYWNKFACDPLGPLLFALAVQPLTSLLRGFAVNGNKLDLDIFFLDDGVLAGDLRVVSAALQLGQSHCAALGLKLNLGERELILPGATTAEDLESLILQSILVDEDTGASKVGLRGNFELLGAAVGQKEFCESFAASKVAKATKLLDELSKLEDPQVATRLLRNCAGVCKVTHSMRTTPPHLQNSAFGSFDSAVRKAFCSVTSLLPNNNQWGQACRGFWFAGLGLRSAALHAEAAFLASACASRELCHALDPAFSLRANSPSADFGFSLAAYNSKLPESRRLQPQAVAGRRQQALSSALDETGHEARLAEASLVDQATLRSECEEGAKEFWQAAPNVHLGLAIPAAEFVTELRYRLCTVGGSQVFVFAREAGAHPELEKPGLVLPPRPMSGAASLRRPADVFVPCWTDGFPAALDFAMTAPQQQDIVSEAARTSLSAASSYSQAKPDFQGTEAACQAQGLSFLPMVCETSSAWAPEAKAVLRQLAKMAAARSGQNQASLYGLMLQRASVVVRCANARAHMKRT</sequence>
<feature type="domain" description="B box-type" evidence="4">
    <location>
        <begin position="33"/>
        <end position="87"/>
    </location>
</feature>
<feature type="region of interest" description="Disordered" evidence="2">
    <location>
        <begin position="318"/>
        <end position="363"/>
    </location>
</feature>
<evidence type="ECO:0000259" key="4">
    <source>
        <dbReference type="PROSITE" id="PS50119"/>
    </source>
</evidence>
<evidence type="ECO:0000256" key="3">
    <source>
        <dbReference type="SAM" id="Phobius"/>
    </source>
</evidence>
<keyword evidence="1" id="KW-0862">Zinc</keyword>
<protein>
    <recommendedName>
        <fullName evidence="4">B box-type domain-containing protein</fullName>
    </recommendedName>
</protein>
<accession>A0A813GC82</accession>
<dbReference type="AlphaFoldDB" id="A0A813GC82"/>
<feature type="transmembrane region" description="Helical" evidence="3">
    <location>
        <begin position="174"/>
        <end position="193"/>
    </location>
</feature>
<keyword evidence="3" id="KW-1133">Transmembrane helix</keyword>
<dbReference type="CDD" id="cd19757">
    <property type="entry name" value="Bbox1"/>
    <property type="match status" value="1"/>
</dbReference>
<dbReference type="OrthoDB" id="4882at2759"/>
<feature type="transmembrane region" description="Helical" evidence="3">
    <location>
        <begin position="205"/>
        <end position="224"/>
    </location>
</feature>
<dbReference type="PANTHER" id="PTHR48462">
    <property type="entry name" value="PROTEIN, PUTATIVE-RELATED"/>
    <property type="match status" value="1"/>
</dbReference>
<dbReference type="PANTHER" id="PTHR48462:SF1">
    <property type="entry name" value="PROTEIN, PUTATIVE-RELATED"/>
    <property type="match status" value="1"/>
</dbReference>
<evidence type="ECO:0000256" key="2">
    <source>
        <dbReference type="SAM" id="MobiDB-lite"/>
    </source>
</evidence>
<dbReference type="PROSITE" id="PS50119">
    <property type="entry name" value="ZF_BBOX"/>
    <property type="match status" value="1"/>
</dbReference>
<keyword evidence="1" id="KW-0479">Metal-binding</keyword>
<evidence type="ECO:0000313" key="6">
    <source>
        <dbReference type="Proteomes" id="UP000654075"/>
    </source>
</evidence>
<keyword evidence="6" id="KW-1185">Reference proteome</keyword>
<evidence type="ECO:0000313" key="5">
    <source>
        <dbReference type="EMBL" id="CAE8622584.1"/>
    </source>
</evidence>
<feature type="compositionally biased region" description="Basic residues" evidence="2">
    <location>
        <begin position="340"/>
        <end position="349"/>
    </location>
</feature>
<dbReference type="GO" id="GO:0008270">
    <property type="term" value="F:zinc ion binding"/>
    <property type="evidence" value="ECO:0007669"/>
    <property type="project" value="UniProtKB-KW"/>
</dbReference>
<reference evidence="5" key="1">
    <citation type="submission" date="2021-02" db="EMBL/GenBank/DDBJ databases">
        <authorList>
            <person name="Dougan E. K."/>
            <person name="Rhodes N."/>
            <person name="Thang M."/>
            <person name="Chan C."/>
        </authorList>
    </citation>
    <scope>NUCLEOTIDE SEQUENCE</scope>
</reference>
<feature type="transmembrane region" description="Helical" evidence="3">
    <location>
        <begin position="101"/>
        <end position="120"/>
    </location>
</feature>
<dbReference type="InterPro" id="IPR000315">
    <property type="entry name" value="Znf_B-box"/>
</dbReference>
<keyword evidence="3" id="KW-0812">Transmembrane</keyword>
<comment type="caution">
    <text evidence="5">The sequence shown here is derived from an EMBL/GenBank/DDBJ whole genome shotgun (WGS) entry which is preliminary data.</text>
</comment>
<dbReference type="EMBL" id="CAJNNV010028005">
    <property type="protein sequence ID" value="CAE8622584.1"/>
    <property type="molecule type" value="Genomic_DNA"/>
</dbReference>
<dbReference type="Proteomes" id="UP000654075">
    <property type="component" value="Unassembled WGS sequence"/>
</dbReference>
<proteinExistence type="predicted"/>
<feature type="region of interest" description="Disordered" evidence="2">
    <location>
        <begin position="442"/>
        <end position="490"/>
    </location>
</feature>
<name>A0A813GC82_POLGL</name>
<gene>
    <name evidence="5" type="ORF">PGLA1383_LOCUS40021</name>
</gene>
<keyword evidence="3" id="KW-0472">Membrane</keyword>
<keyword evidence="1" id="KW-0863">Zinc-finger</keyword>
<organism evidence="5 6">
    <name type="scientific">Polarella glacialis</name>
    <name type="common">Dinoflagellate</name>
    <dbReference type="NCBI Taxonomy" id="89957"/>
    <lineage>
        <taxon>Eukaryota</taxon>
        <taxon>Sar</taxon>
        <taxon>Alveolata</taxon>
        <taxon>Dinophyceae</taxon>
        <taxon>Suessiales</taxon>
        <taxon>Suessiaceae</taxon>
        <taxon>Polarella</taxon>
    </lineage>
</organism>